<accession>A0AAD6UMS8</accession>
<protein>
    <submittedName>
        <fullName evidence="1">Uncharacterized protein</fullName>
    </submittedName>
</protein>
<evidence type="ECO:0000313" key="1">
    <source>
        <dbReference type="EMBL" id="KAJ7190599.1"/>
    </source>
</evidence>
<comment type="caution">
    <text evidence="1">The sequence shown here is derived from an EMBL/GenBank/DDBJ whole genome shotgun (WGS) entry which is preliminary data.</text>
</comment>
<sequence length="244" mass="28148">RLIGIQTLLNFYVTPVEGGTYAHWGASARLAAHGLGRGKHCARVLAALAREFIHTREVLDVNPYGEWNDSMLADEDLANDIRLHLQSLGKEITVDKLVQYLNSPEIRVEHGIDKPVSLTTARRYLDELGYRFTSPKKGQYVDGHERADVVYYRDNVYLPRLFELHKRVRVFDNDGNPIEGPFAVSGHRVIVWYHDESIFYAHDRRRETWYHKDAPATPYQKGEGHSFMVADYFSSDFGWLRDPD</sequence>
<evidence type="ECO:0000313" key="2">
    <source>
        <dbReference type="Proteomes" id="UP001219525"/>
    </source>
</evidence>
<feature type="non-terminal residue" evidence="1">
    <location>
        <position position="1"/>
    </location>
</feature>
<keyword evidence="2" id="KW-1185">Reference proteome</keyword>
<dbReference type="EMBL" id="JARJCW010000146">
    <property type="protein sequence ID" value="KAJ7190599.1"/>
    <property type="molecule type" value="Genomic_DNA"/>
</dbReference>
<name>A0AAD6UMS8_9AGAR</name>
<organism evidence="1 2">
    <name type="scientific">Mycena pura</name>
    <dbReference type="NCBI Taxonomy" id="153505"/>
    <lineage>
        <taxon>Eukaryota</taxon>
        <taxon>Fungi</taxon>
        <taxon>Dikarya</taxon>
        <taxon>Basidiomycota</taxon>
        <taxon>Agaricomycotina</taxon>
        <taxon>Agaricomycetes</taxon>
        <taxon>Agaricomycetidae</taxon>
        <taxon>Agaricales</taxon>
        <taxon>Marasmiineae</taxon>
        <taxon>Mycenaceae</taxon>
        <taxon>Mycena</taxon>
    </lineage>
</organism>
<dbReference type="AlphaFoldDB" id="A0AAD6UMS8"/>
<reference evidence="1" key="1">
    <citation type="submission" date="2023-03" db="EMBL/GenBank/DDBJ databases">
        <title>Massive genome expansion in bonnet fungi (Mycena s.s.) driven by repeated elements and novel gene families across ecological guilds.</title>
        <authorList>
            <consortium name="Lawrence Berkeley National Laboratory"/>
            <person name="Harder C.B."/>
            <person name="Miyauchi S."/>
            <person name="Viragh M."/>
            <person name="Kuo A."/>
            <person name="Thoen E."/>
            <person name="Andreopoulos B."/>
            <person name="Lu D."/>
            <person name="Skrede I."/>
            <person name="Drula E."/>
            <person name="Henrissat B."/>
            <person name="Morin E."/>
            <person name="Kohler A."/>
            <person name="Barry K."/>
            <person name="LaButti K."/>
            <person name="Morin E."/>
            <person name="Salamov A."/>
            <person name="Lipzen A."/>
            <person name="Mereny Z."/>
            <person name="Hegedus B."/>
            <person name="Baldrian P."/>
            <person name="Stursova M."/>
            <person name="Weitz H."/>
            <person name="Taylor A."/>
            <person name="Grigoriev I.V."/>
            <person name="Nagy L.G."/>
            <person name="Martin F."/>
            <person name="Kauserud H."/>
        </authorList>
    </citation>
    <scope>NUCLEOTIDE SEQUENCE</scope>
    <source>
        <strain evidence="1">9144</strain>
    </source>
</reference>
<dbReference type="Proteomes" id="UP001219525">
    <property type="component" value="Unassembled WGS sequence"/>
</dbReference>
<feature type="non-terminal residue" evidence="1">
    <location>
        <position position="244"/>
    </location>
</feature>
<dbReference type="PANTHER" id="PTHR35871">
    <property type="entry name" value="EXPRESSED PROTEIN"/>
    <property type="match status" value="1"/>
</dbReference>
<proteinExistence type="predicted"/>
<gene>
    <name evidence="1" type="ORF">GGX14DRAFT_321596</name>
</gene>
<dbReference type="PANTHER" id="PTHR35871:SF1">
    <property type="entry name" value="CXC1-LIKE CYSTEINE CLUSTER ASSOCIATED WITH KDZ TRANSPOSASES DOMAIN-CONTAINING PROTEIN"/>
    <property type="match status" value="1"/>
</dbReference>